<dbReference type="Pfam" id="PF13489">
    <property type="entry name" value="Methyltransf_23"/>
    <property type="match status" value="1"/>
</dbReference>
<dbReference type="HOGENOM" id="CLU_010595_5_0_1"/>
<gene>
    <name evidence="1" type="ORF">M408DRAFT_325712</name>
</gene>
<keyword evidence="2" id="KW-1185">Reference proteome</keyword>
<dbReference type="CDD" id="cd02440">
    <property type="entry name" value="AdoMet_MTases"/>
    <property type="match status" value="1"/>
</dbReference>
<protein>
    <recommendedName>
        <fullName evidence="3">Methyltransferase domain-containing protein</fullName>
    </recommendedName>
</protein>
<reference evidence="2" key="2">
    <citation type="submission" date="2015-01" db="EMBL/GenBank/DDBJ databases">
        <title>Evolutionary Origins and Diversification of the Mycorrhizal Mutualists.</title>
        <authorList>
            <consortium name="DOE Joint Genome Institute"/>
            <consortium name="Mycorrhizal Genomics Consortium"/>
            <person name="Kohler A."/>
            <person name="Kuo A."/>
            <person name="Nagy L.G."/>
            <person name="Floudas D."/>
            <person name="Copeland A."/>
            <person name="Barry K.W."/>
            <person name="Cichocki N."/>
            <person name="Veneault-Fourrey C."/>
            <person name="LaButti K."/>
            <person name="Lindquist E.A."/>
            <person name="Lipzen A."/>
            <person name="Lundell T."/>
            <person name="Morin E."/>
            <person name="Murat C."/>
            <person name="Riley R."/>
            <person name="Ohm R."/>
            <person name="Sun H."/>
            <person name="Tunlid A."/>
            <person name="Henrissat B."/>
            <person name="Grigoriev I.V."/>
            <person name="Hibbett D.S."/>
            <person name="Martin F."/>
        </authorList>
    </citation>
    <scope>NUCLEOTIDE SEQUENCE [LARGE SCALE GENOMIC DNA]</scope>
    <source>
        <strain evidence="2">MAFF 305830</strain>
    </source>
</reference>
<dbReference type="Proteomes" id="UP000054097">
    <property type="component" value="Unassembled WGS sequence"/>
</dbReference>
<accession>A0A0C3BQ90</accession>
<dbReference type="EMBL" id="KN824277">
    <property type="protein sequence ID" value="KIM34269.1"/>
    <property type="molecule type" value="Genomic_DNA"/>
</dbReference>
<evidence type="ECO:0000313" key="1">
    <source>
        <dbReference type="EMBL" id="KIM34269.1"/>
    </source>
</evidence>
<dbReference type="PANTHER" id="PTHR43591">
    <property type="entry name" value="METHYLTRANSFERASE"/>
    <property type="match status" value="1"/>
</dbReference>
<sequence length="453" mass="51483">MNDVNNNLEDTSSPVNFTVRVDQPALGFGSDRSDYSDLFSEFSCSESGLSDWFMSDTGSDLRTIDGSSRLYSSDNLVYLLPLDEEEFNRLDKQDFLIRLGMSELSSLRTDLEEVIGKAGLAQTGKSILDIGCGSGKWAHVMASKFQEVKVVGIDQIPQMPDEMPPNVEFQRHDVNNGLEPFYGSFDIVHVRCIGSGIKTYRGLLKEATRCLKPGGLAFFMEGDFDLFKEDQQTAQEPVSPDHPEGSWLQKWMQAVRSAQIRRCGITDISDCPEMLDLGLWQFGNYDPSSCFTASIFSPVTPWIRSEFHEEDLHFRVSGILMRQNLKYFVAATEQMMIEDGHPRDEVTEWMFRVFAELEGEGLFRNWFRFRAAWGRIPSAPPPSSAQAISPEIIASTTSRPQILPSEKRMNARENLLSRVRKFSLQQCYVRDQHESLAYAEQRNNDPYSTRGRF</sequence>
<evidence type="ECO:0008006" key="3">
    <source>
        <dbReference type="Google" id="ProtNLM"/>
    </source>
</evidence>
<proteinExistence type="predicted"/>
<dbReference type="SUPFAM" id="SSF53335">
    <property type="entry name" value="S-adenosyl-L-methionine-dependent methyltransferases"/>
    <property type="match status" value="1"/>
</dbReference>
<evidence type="ECO:0000313" key="2">
    <source>
        <dbReference type="Proteomes" id="UP000054097"/>
    </source>
</evidence>
<dbReference type="AlphaFoldDB" id="A0A0C3BQ90"/>
<name>A0A0C3BQ90_SERVB</name>
<dbReference type="InterPro" id="IPR029063">
    <property type="entry name" value="SAM-dependent_MTases_sf"/>
</dbReference>
<dbReference type="Gene3D" id="3.40.50.150">
    <property type="entry name" value="Vaccinia Virus protein VP39"/>
    <property type="match status" value="1"/>
</dbReference>
<organism evidence="1 2">
    <name type="scientific">Serendipita vermifera MAFF 305830</name>
    <dbReference type="NCBI Taxonomy" id="933852"/>
    <lineage>
        <taxon>Eukaryota</taxon>
        <taxon>Fungi</taxon>
        <taxon>Dikarya</taxon>
        <taxon>Basidiomycota</taxon>
        <taxon>Agaricomycotina</taxon>
        <taxon>Agaricomycetes</taxon>
        <taxon>Sebacinales</taxon>
        <taxon>Serendipitaceae</taxon>
        <taxon>Serendipita</taxon>
    </lineage>
</organism>
<reference evidence="1 2" key="1">
    <citation type="submission" date="2014-04" db="EMBL/GenBank/DDBJ databases">
        <authorList>
            <consortium name="DOE Joint Genome Institute"/>
            <person name="Kuo A."/>
            <person name="Zuccaro A."/>
            <person name="Kohler A."/>
            <person name="Nagy L.G."/>
            <person name="Floudas D."/>
            <person name="Copeland A."/>
            <person name="Barry K.W."/>
            <person name="Cichocki N."/>
            <person name="Veneault-Fourrey C."/>
            <person name="LaButti K."/>
            <person name="Lindquist E.A."/>
            <person name="Lipzen A."/>
            <person name="Lundell T."/>
            <person name="Morin E."/>
            <person name="Murat C."/>
            <person name="Sun H."/>
            <person name="Tunlid A."/>
            <person name="Henrissat B."/>
            <person name="Grigoriev I.V."/>
            <person name="Hibbett D.S."/>
            <person name="Martin F."/>
            <person name="Nordberg H.P."/>
            <person name="Cantor M.N."/>
            <person name="Hua S.X."/>
        </authorList>
    </citation>
    <scope>NUCLEOTIDE SEQUENCE [LARGE SCALE GENOMIC DNA]</scope>
    <source>
        <strain evidence="1 2">MAFF 305830</strain>
    </source>
</reference>
<dbReference type="OrthoDB" id="2013972at2759"/>